<dbReference type="EMBL" id="LSRP01000115">
    <property type="protein sequence ID" value="OJF92565.1"/>
    <property type="molecule type" value="Genomic_DNA"/>
</dbReference>
<sequence length="81" mass="8862">MELDAGIVQAVTQVQIMAAAAAAMGGKQEEPGCLCCGRQIASFDPPALHRFGDQAFDRCDRQVARGVVISRRKDFRRVIRT</sequence>
<dbReference type="RefSeq" id="WP_071834821.1">
    <property type="nucleotide sequence ID" value="NZ_LSRP01000115.1"/>
</dbReference>
<organism evidence="1 2">
    <name type="scientific">Pararhizobium antarcticum</name>
    <dbReference type="NCBI Taxonomy" id="1798805"/>
    <lineage>
        <taxon>Bacteria</taxon>
        <taxon>Pseudomonadati</taxon>
        <taxon>Pseudomonadota</taxon>
        <taxon>Alphaproteobacteria</taxon>
        <taxon>Hyphomicrobiales</taxon>
        <taxon>Rhizobiaceae</taxon>
        <taxon>Rhizobium/Agrobacterium group</taxon>
        <taxon>Pararhizobium</taxon>
    </lineage>
</organism>
<proteinExistence type="predicted"/>
<accession>A0A657LN82</accession>
<keyword evidence="2" id="KW-1185">Reference proteome</keyword>
<evidence type="ECO:0000313" key="2">
    <source>
        <dbReference type="Proteomes" id="UP000182661"/>
    </source>
</evidence>
<reference evidence="1 2" key="1">
    <citation type="submission" date="2016-02" db="EMBL/GenBank/DDBJ databases">
        <title>Genome sequencing of a beta-galactosidase producing bacteria Rhizobium sp. 59.</title>
        <authorList>
            <person name="Wang D."/>
            <person name="Kot W."/>
            <person name="Qin Y."/>
            <person name="Hansen L."/>
            <person name="Naqvi K."/>
            <person name="Rensing C."/>
        </authorList>
    </citation>
    <scope>NUCLEOTIDE SEQUENCE [LARGE SCALE GENOMIC DNA]</scope>
    <source>
        <strain evidence="1 2">59</strain>
    </source>
</reference>
<protein>
    <submittedName>
        <fullName evidence="1">Uncharacterized protein</fullName>
    </submittedName>
</protein>
<gene>
    <name evidence="1" type="ORF">AX760_22440</name>
</gene>
<comment type="caution">
    <text evidence="1">The sequence shown here is derived from an EMBL/GenBank/DDBJ whole genome shotgun (WGS) entry which is preliminary data.</text>
</comment>
<name>A0A657LN82_9HYPH</name>
<dbReference type="Proteomes" id="UP000182661">
    <property type="component" value="Unassembled WGS sequence"/>
</dbReference>
<evidence type="ECO:0000313" key="1">
    <source>
        <dbReference type="EMBL" id="OJF92565.1"/>
    </source>
</evidence>
<dbReference type="AlphaFoldDB" id="A0A657LN82"/>